<evidence type="ECO:0000256" key="10">
    <source>
        <dbReference type="ARBA" id="ARBA00023098"/>
    </source>
</evidence>
<dbReference type="Gene3D" id="3.40.50.10330">
    <property type="entry name" value="Probable inorganic polyphosphate/atp-NAD kinase, domain 1"/>
    <property type="match status" value="1"/>
</dbReference>
<dbReference type="PROSITE" id="PS50146">
    <property type="entry name" value="DAGK"/>
    <property type="match status" value="1"/>
</dbReference>
<dbReference type="InterPro" id="IPR005218">
    <property type="entry name" value="Diacylglycerol/lipid_kinase"/>
</dbReference>
<dbReference type="InterPro" id="IPR050187">
    <property type="entry name" value="Lipid_Phosphate_FormReg"/>
</dbReference>
<reference evidence="14 15" key="1">
    <citation type="journal article" date="2015" name="Int. J. Syst. Evol. Microbiol.">
        <title>Amycolatopsis rhabdoformis sp. nov., an actinomycete isolated from a tropical forest soil.</title>
        <authorList>
            <person name="Souza W.R."/>
            <person name="Silva R.E."/>
            <person name="Goodfellow M."/>
            <person name="Busarakam K."/>
            <person name="Figueiro F.S."/>
            <person name="Ferreira D."/>
            <person name="Rodrigues-Filho E."/>
            <person name="Moraes L.A.B."/>
            <person name="Zucchi T.D."/>
        </authorList>
    </citation>
    <scope>NUCLEOTIDE SEQUENCE [LARGE SCALE GENOMIC DNA]</scope>
    <source>
        <strain evidence="14 15">NCIMB 14900</strain>
    </source>
</reference>
<evidence type="ECO:0000256" key="1">
    <source>
        <dbReference type="ARBA" id="ARBA00001946"/>
    </source>
</evidence>
<evidence type="ECO:0000256" key="5">
    <source>
        <dbReference type="ARBA" id="ARBA00022723"/>
    </source>
</evidence>
<keyword evidence="7 14" id="KW-0418">Kinase</keyword>
<dbReference type="GO" id="GO:0016301">
    <property type="term" value="F:kinase activity"/>
    <property type="evidence" value="ECO:0007669"/>
    <property type="project" value="UniProtKB-KW"/>
</dbReference>
<evidence type="ECO:0000256" key="12">
    <source>
        <dbReference type="ARBA" id="ARBA00023264"/>
    </source>
</evidence>
<gene>
    <name evidence="14" type="ORF">VSH64_13195</name>
</gene>
<dbReference type="PANTHER" id="PTHR12358:SF106">
    <property type="entry name" value="LIPID KINASE YEGS"/>
    <property type="match status" value="1"/>
</dbReference>
<dbReference type="Pfam" id="PF19279">
    <property type="entry name" value="YegS_C"/>
    <property type="match status" value="1"/>
</dbReference>
<evidence type="ECO:0000259" key="13">
    <source>
        <dbReference type="PROSITE" id="PS50146"/>
    </source>
</evidence>
<dbReference type="RefSeq" id="WP_326835865.1">
    <property type="nucleotide sequence ID" value="NZ_CP142149.1"/>
</dbReference>
<dbReference type="EMBL" id="CP142149">
    <property type="protein sequence ID" value="WSE33060.1"/>
    <property type="molecule type" value="Genomic_DNA"/>
</dbReference>
<keyword evidence="15" id="KW-1185">Reference proteome</keyword>
<dbReference type="Pfam" id="PF00781">
    <property type="entry name" value="DAGK_cat"/>
    <property type="match status" value="1"/>
</dbReference>
<keyword evidence="9" id="KW-0460">Magnesium</keyword>
<dbReference type="InterPro" id="IPR016064">
    <property type="entry name" value="NAD/diacylglycerol_kinase_sf"/>
</dbReference>
<dbReference type="NCBIfam" id="TIGR00147">
    <property type="entry name" value="YegS/Rv2252/BmrU family lipid kinase"/>
    <property type="match status" value="1"/>
</dbReference>
<evidence type="ECO:0000256" key="3">
    <source>
        <dbReference type="ARBA" id="ARBA00022516"/>
    </source>
</evidence>
<keyword evidence="5" id="KW-0479">Metal-binding</keyword>
<organism evidence="14 15">
    <name type="scientific">Amycolatopsis rhabdoformis</name>
    <dbReference type="NCBI Taxonomy" id="1448059"/>
    <lineage>
        <taxon>Bacteria</taxon>
        <taxon>Bacillati</taxon>
        <taxon>Actinomycetota</taxon>
        <taxon>Actinomycetes</taxon>
        <taxon>Pseudonocardiales</taxon>
        <taxon>Pseudonocardiaceae</taxon>
        <taxon>Amycolatopsis</taxon>
    </lineage>
</organism>
<comment type="cofactor">
    <cofactor evidence="1">
        <name>Mg(2+)</name>
        <dbReference type="ChEBI" id="CHEBI:18420"/>
    </cofactor>
</comment>
<protein>
    <submittedName>
        <fullName evidence="14">YegS/Rv2252/BmrU family lipid kinase</fullName>
    </submittedName>
</protein>
<keyword evidence="6" id="KW-0547">Nucleotide-binding</keyword>
<dbReference type="InterPro" id="IPR045540">
    <property type="entry name" value="YegS/DAGK_C"/>
</dbReference>
<evidence type="ECO:0000313" key="14">
    <source>
        <dbReference type="EMBL" id="WSE33060.1"/>
    </source>
</evidence>
<evidence type="ECO:0000256" key="2">
    <source>
        <dbReference type="ARBA" id="ARBA00005983"/>
    </source>
</evidence>
<keyword evidence="11" id="KW-0594">Phospholipid biosynthesis</keyword>
<evidence type="ECO:0000256" key="7">
    <source>
        <dbReference type="ARBA" id="ARBA00022777"/>
    </source>
</evidence>
<dbReference type="Gene3D" id="2.60.200.40">
    <property type="match status" value="1"/>
</dbReference>
<keyword evidence="8" id="KW-0067">ATP-binding</keyword>
<accession>A0ABZ1IF34</accession>
<dbReference type="Proteomes" id="UP001330812">
    <property type="component" value="Chromosome"/>
</dbReference>
<dbReference type="InterPro" id="IPR001206">
    <property type="entry name" value="Diacylglycerol_kinase_cat_dom"/>
</dbReference>
<dbReference type="PANTHER" id="PTHR12358">
    <property type="entry name" value="SPHINGOSINE KINASE"/>
    <property type="match status" value="1"/>
</dbReference>
<evidence type="ECO:0000256" key="9">
    <source>
        <dbReference type="ARBA" id="ARBA00022842"/>
    </source>
</evidence>
<feature type="domain" description="DAGKc" evidence="13">
    <location>
        <begin position="1"/>
        <end position="133"/>
    </location>
</feature>
<evidence type="ECO:0000256" key="4">
    <source>
        <dbReference type="ARBA" id="ARBA00022679"/>
    </source>
</evidence>
<evidence type="ECO:0000256" key="11">
    <source>
        <dbReference type="ARBA" id="ARBA00023209"/>
    </source>
</evidence>
<sequence>MGLNAALAVHPASGHGAAARIADAVAERLRPAVDRLDLLTATSVEESRALMRSAHAEGLDVLIVLGGDGAAHQGVQFCADHDVALGLVPSGTGNDFARALGTPADALAAADTLAEALRTGTRRVLDLGRLDPGPAGQGAWFATVLCSGFDAAVNARANALRWPSGPRRYDVAILAELAAFRPRPVTLHTDDGVLELDATLVAVGNTPYYGGGVPICPGATPDDGLFDVTVIGAAGRLQLLRLLPGLRTGAHLAHPAVQTLRTRTLRIEADANPAWPAYADGETQGHTPVIATCVPRALTVVAP</sequence>
<keyword evidence="12" id="KW-1208">Phospholipid metabolism</keyword>
<evidence type="ECO:0000313" key="15">
    <source>
        <dbReference type="Proteomes" id="UP001330812"/>
    </source>
</evidence>
<keyword evidence="3" id="KW-0444">Lipid biosynthesis</keyword>
<comment type="similarity">
    <text evidence="2">Belongs to the diacylglycerol/lipid kinase family.</text>
</comment>
<keyword evidence="4" id="KW-0808">Transferase</keyword>
<evidence type="ECO:0000256" key="8">
    <source>
        <dbReference type="ARBA" id="ARBA00022840"/>
    </source>
</evidence>
<proteinExistence type="inferred from homology"/>
<keyword evidence="10" id="KW-0443">Lipid metabolism</keyword>
<evidence type="ECO:0000256" key="6">
    <source>
        <dbReference type="ARBA" id="ARBA00022741"/>
    </source>
</evidence>
<dbReference type="InterPro" id="IPR017438">
    <property type="entry name" value="ATP-NAD_kinase_N"/>
</dbReference>
<dbReference type="SUPFAM" id="SSF111331">
    <property type="entry name" value="NAD kinase/diacylglycerol kinase-like"/>
    <property type="match status" value="1"/>
</dbReference>
<name>A0ABZ1IF34_9PSEU</name>